<feature type="domain" description="VTT" evidence="8">
    <location>
        <begin position="46"/>
        <end position="174"/>
    </location>
</feature>
<feature type="transmembrane region" description="Helical" evidence="7">
    <location>
        <begin position="53"/>
        <end position="81"/>
    </location>
</feature>
<keyword evidence="3 7" id="KW-1003">Cell membrane</keyword>
<organism evidence="9 10">
    <name type="scientific">Enterococcus canis</name>
    <dbReference type="NCBI Taxonomy" id="214095"/>
    <lineage>
        <taxon>Bacteria</taxon>
        <taxon>Bacillati</taxon>
        <taxon>Bacillota</taxon>
        <taxon>Bacilli</taxon>
        <taxon>Lactobacillales</taxon>
        <taxon>Enterococcaceae</taxon>
        <taxon>Enterococcus</taxon>
    </lineage>
</organism>
<evidence type="ECO:0000256" key="6">
    <source>
        <dbReference type="ARBA" id="ARBA00023136"/>
    </source>
</evidence>
<dbReference type="EMBL" id="JXKH01000001">
    <property type="protein sequence ID" value="OJG20212.1"/>
    <property type="molecule type" value="Genomic_DNA"/>
</dbReference>
<dbReference type="InterPro" id="IPR032816">
    <property type="entry name" value="VTT_dom"/>
</dbReference>
<feature type="transmembrane region" description="Helical" evidence="7">
    <location>
        <begin position="125"/>
        <end position="144"/>
    </location>
</feature>
<dbReference type="PANTHER" id="PTHR30353">
    <property type="entry name" value="INNER MEMBRANE PROTEIN DEDA-RELATED"/>
    <property type="match status" value="1"/>
</dbReference>
<accession>A0A1L8RKJ3</accession>
<dbReference type="Proteomes" id="UP000181884">
    <property type="component" value="Unassembled WGS sequence"/>
</dbReference>
<gene>
    <name evidence="9" type="ORF">RU97_GL000445</name>
</gene>
<dbReference type="GO" id="GO:0005886">
    <property type="term" value="C:plasma membrane"/>
    <property type="evidence" value="ECO:0007669"/>
    <property type="project" value="UniProtKB-SubCell"/>
</dbReference>
<evidence type="ECO:0000313" key="9">
    <source>
        <dbReference type="EMBL" id="OJG20212.1"/>
    </source>
</evidence>
<comment type="caution">
    <text evidence="9">The sequence shown here is derived from an EMBL/GenBank/DDBJ whole genome shotgun (WGS) entry which is preliminary data.</text>
</comment>
<comment type="similarity">
    <text evidence="2 7">Belongs to the DedA family.</text>
</comment>
<evidence type="ECO:0000313" key="10">
    <source>
        <dbReference type="Proteomes" id="UP000181884"/>
    </source>
</evidence>
<keyword evidence="5 7" id="KW-1133">Transmembrane helix</keyword>
<dbReference type="PANTHER" id="PTHR30353:SF0">
    <property type="entry name" value="TRANSMEMBRANE PROTEIN"/>
    <property type="match status" value="1"/>
</dbReference>
<evidence type="ECO:0000256" key="4">
    <source>
        <dbReference type="ARBA" id="ARBA00022692"/>
    </source>
</evidence>
<keyword evidence="6 7" id="KW-0472">Membrane</keyword>
<dbReference type="InterPro" id="IPR032818">
    <property type="entry name" value="DedA-like"/>
</dbReference>
<sequence>MMIVIDFILHVDEHLLYLIQQYGAGIYPLLFAILFVETGVVVFPFLPGDSLLFAAGALISASNGVLSLPWLLLVCILASIIGNSTNYWLGHKLGTPVLYSKKVGRFLKPQQVQKAEHFFEEKGKYTIFIGRFLPFIRTLIPFIAGSTKMPWRTFSFYNIISAICWVVLATCAGYFLGSIPVIHDHFSLIMLAVIFVSLLPMVITAWKNFRQRSAS</sequence>
<comment type="subcellular location">
    <subcellularLocation>
        <location evidence="1 7">Cell membrane</location>
        <topology evidence="1 7">Multi-pass membrane protein</topology>
    </subcellularLocation>
</comment>
<evidence type="ECO:0000259" key="8">
    <source>
        <dbReference type="Pfam" id="PF09335"/>
    </source>
</evidence>
<dbReference type="Pfam" id="PF09335">
    <property type="entry name" value="VTT_dom"/>
    <property type="match status" value="1"/>
</dbReference>
<dbReference type="AlphaFoldDB" id="A0A1L8RKJ3"/>
<feature type="transmembrane region" description="Helical" evidence="7">
    <location>
        <begin position="156"/>
        <end position="176"/>
    </location>
</feature>
<feature type="transmembrane region" description="Helical" evidence="7">
    <location>
        <begin position="25"/>
        <end position="46"/>
    </location>
</feature>
<evidence type="ECO:0000256" key="1">
    <source>
        <dbReference type="ARBA" id="ARBA00004651"/>
    </source>
</evidence>
<name>A0A1L8RKJ3_9ENTE</name>
<reference evidence="9 10" key="1">
    <citation type="submission" date="2014-12" db="EMBL/GenBank/DDBJ databases">
        <title>Draft genome sequences of 29 type strains of Enterococci.</title>
        <authorList>
            <person name="Zhong Z."/>
            <person name="Sun Z."/>
            <person name="Liu W."/>
            <person name="Zhang W."/>
            <person name="Zhang H."/>
        </authorList>
    </citation>
    <scope>NUCLEOTIDE SEQUENCE [LARGE SCALE GENOMIC DNA]</scope>
    <source>
        <strain evidence="9 10">DSM 17029</strain>
    </source>
</reference>
<keyword evidence="4 7" id="KW-0812">Transmembrane</keyword>
<dbReference type="STRING" id="214095.RU97_GL000445"/>
<protein>
    <recommendedName>
        <fullName evidence="8">VTT domain-containing protein</fullName>
    </recommendedName>
</protein>
<evidence type="ECO:0000256" key="5">
    <source>
        <dbReference type="ARBA" id="ARBA00022989"/>
    </source>
</evidence>
<keyword evidence="10" id="KW-1185">Reference proteome</keyword>
<proteinExistence type="inferred from homology"/>
<evidence type="ECO:0000256" key="2">
    <source>
        <dbReference type="ARBA" id="ARBA00010792"/>
    </source>
</evidence>
<evidence type="ECO:0000256" key="3">
    <source>
        <dbReference type="ARBA" id="ARBA00022475"/>
    </source>
</evidence>
<feature type="transmembrane region" description="Helical" evidence="7">
    <location>
        <begin position="188"/>
        <end position="206"/>
    </location>
</feature>
<evidence type="ECO:0000256" key="7">
    <source>
        <dbReference type="RuleBase" id="RU367016"/>
    </source>
</evidence>